<dbReference type="Gene3D" id="3.10.580.10">
    <property type="entry name" value="CBS-domain"/>
    <property type="match status" value="2"/>
</dbReference>
<dbReference type="SMART" id="SM00116">
    <property type="entry name" value="CBS"/>
    <property type="match status" value="2"/>
</dbReference>
<dbReference type="PROSITE" id="PS51371">
    <property type="entry name" value="CBS"/>
    <property type="match status" value="2"/>
</dbReference>
<sequence length="388" mass="43389">MHLSHNSTYNCAIDDNDMIPARCIVSSTQSDWLNLLKPNYKVLPLRERLLSAIGALCGLAISSLLSWHVLDGMNAWYIAPMGASSVLLFALPSSPLAQPWNVIIGNTLAAFIGVACVELLPDLTTAFSVAVGLAIFVMMTTDSLHPPSGAVAITAVLGGEAVHRLGFYFILYPVLLNTVILLLFAVLFNRVIGRHYPMTAHVNARSKDPTPTQKVSIQPKDIEYALEQHTELLDISQYDLEKIILDAQERAQGRLHLDFVCQDIMSKDVIKLHEDDDIHQALDKFKAVNLMSLPVVNNQNHLVGTLALYEVVEWFKNATDPRNSWQHYVKQIMHRRVVTVDPRQPIQDLLPYFVEKSFNYIPVVEEQCLIGMISRADMIAALQQQLSQ</sequence>
<dbReference type="PANTHER" id="PTHR33741:SF5">
    <property type="entry name" value="TRANSMEMBRANE PROTEIN DDB_G0269096-RELATED"/>
    <property type="match status" value="1"/>
</dbReference>
<dbReference type="Pfam" id="PF04982">
    <property type="entry name" value="TM_HPP"/>
    <property type="match status" value="1"/>
</dbReference>
<accession>A0A429GLD1</accession>
<protein>
    <submittedName>
        <fullName evidence="1">HPP family protein</fullName>
    </submittedName>
</protein>
<dbReference type="InterPro" id="IPR046342">
    <property type="entry name" value="CBS_dom_sf"/>
</dbReference>
<dbReference type="InterPro" id="IPR007065">
    <property type="entry name" value="HPP"/>
</dbReference>
<gene>
    <name evidence="1" type="ORF">AHTJR_01835</name>
</gene>
<dbReference type="Pfam" id="PF00571">
    <property type="entry name" value="CBS"/>
    <property type="match status" value="2"/>
</dbReference>
<dbReference type="AlphaFoldDB" id="A0A429GLD1"/>
<dbReference type="Proteomes" id="UP000294395">
    <property type="component" value="Chromosome"/>
</dbReference>
<dbReference type="InterPro" id="IPR000644">
    <property type="entry name" value="CBS_dom"/>
</dbReference>
<name>A0A429GLD1_ACIHA</name>
<evidence type="ECO:0000313" key="2">
    <source>
        <dbReference type="Proteomes" id="UP000294395"/>
    </source>
</evidence>
<proteinExistence type="predicted"/>
<evidence type="ECO:0000313" key="1">
    <source>
        <dbReference type="EMBL" id="QBQ15098.1"/>
    </source>
</evidence>
<dbReference type="InterPro" id="IPR058581">
    <property type="entry name" value="TM_HPP"/>
</dbReference>
<organism evidence="1 2">
    <name type="scientific">Acinetobacter haemolyticus</name>
    <dbReference type="NCBI Taxonomy" id="29430"/>
    <lineage>
        <taxon>Bacteria</taxon>
        <taxon>Pseudomonadati</taxon>
        <taxon>Pseudomonadota</taxon>
        <taxon>Gammaproteobacteria</taxon>
        <taxon>Moraxellales</taxon>
        <taxon>Moraxellaceae</taxon>
        <taxon>Acinetobacter</taxon>
    </lineage>
</organism>
<dbReference type="EMBL" id="CP038009">
    <property type="protein sequence ID" value="QBQ15098.1"/>
    <property type="molecule type" value="Genomic_DNA"/>
</dbReference>
<dbReference type="SUPFAM" id="SSF54631">
    <property type="entry name" value="CBS-domain pair"/>
    <property type="match status" value="1"/>
</dbReference>
<dbReference type="PANTHER" id="PTHR33741">
    <property type="entry name" value="TRANSMEMBRANE PROTEIN DDB_G0269096-RELATED"/>
    <property type="match status" value="1"/>
</dbReference>
<reference evidence="1 2" key="1">
    <citation type="submission" date="2019-03" db="EMBL/GenBank/DDBJ databases">
        <title>Complete genome sequence of two outbreak-associated Acinetobacter haemolyticus strains.</title>
        <authorList>
            <person name="Bai L."/>
            <person name="Zhang S.-C."/>
            <person name="Deng Y."/>
            <person name="Song C.-C."/>
            <person name="Kang G.-B."/>
            <person name="Dong Y."/>
            <person name="Wang Y."/>
            <person name="Gao F."/>
            <person name="Huang H."/>
        </authorList>
    </citation>
    <scope>NUCLEOTIDE SEQUENCE [LARGE SCALE GENOMIC DNA]</scope>
    <source>
        <strain evidence="1 2">TJR01</strain>
    </source>
</reference>